<dbReference type="EMBL" id="PUFO01000100">
    <property type="protein sequence ID" value="TDG72139.1"/>
    <property type="molecule type" value="Genomic_DNA"/>
</dbReference>
<comment type="similarity">
    <text evidence="1">Belongs to the universal stress protein A family.</text>
</comment>
<dbReference type="Gene3D" id="3.40.50.620">
    <property type="entry name" value="HUPs"/>
    <property type="match status" value="1"/>
</dbReference>
<name>A0A4R5NEW6_9LACO</name>
<dbReference type="InterPro" id="IPR014729">
    <property type="entry name" value="Rossmann-like_a/b/a_fold"/>
</dbReference>
<proteinExistence type="inferred from homology"/>
<keyword evidence="4" id="KW-1185">Reference proteome</keyword>
<comment type="caution">
    <text evidence="3">The sequence shown here is derived from an EMBL/GenBank/DDBJ whole genome shotgun (WGS) entry which is preliminary data.</text>
</comment>
<dbReference type="InterPro" id="IPR006016">
    <property type="entry name" value="UspA"/>
</dbReference>
<dbReference type="RefSeq" id="WP_010619260.1">
    <property type="nucleotide sequence ID" value="NZ_CP042371.1"/>
</dbReference>
<evidence type="ECO:0000256" key="1">
    <source>
        <dbReference type="ARBA" id="ARBA00008791"/>
    </source>
</evidence>
<dbReference type="SUPFAM" id="SSF52402">
    <property type="entry name" value="Adenine nucleotide alpha hydrolases-like"/>
    <property type="match status" value="1"/>
</dbReference>
<dbReference type="STRING" id="1122149.FD44_GL000521"/>
<dbReference type="CDD" id="cd00293">
    <property type="entry name" value="USP-like"/>
    <property type="match status" value="1"/>
</dbReference>
<organism evidence="3 4">
    <name type="scientific">Secundilactobacillus malefermentans</name>
    <dbReference type="NCBI Taxonomy" id="176292"/>
    <lineage>
        <taxon>Bacteria</taxon>
        <taxon>Bacillati</taxon>
        <taxon>Bacillota</taxon>
        <taxon>Bacilli</taxon>
        <taxon>Lactobacillales</taxon>
        <taxon>Lactobacillaceae</taxon>
        <taxon>Secundilactobacillus</taxon>
    </lineage>
</organism>
<dbReference type="PANTHER" id="PTHR46268">
    <property type="entry name" value="STRESS RESPONSE PROTEIN NHAX"/>
    <property type="match status" value="1"/>
</dbReference>
<dbReference type="Proteomes" id="UP000294854">
    <property type="component" value="Unassembled WGS sequence"/>
</dbReference>
<evidence type="ECO:0000313" key="4">
    <source>
        <dbReference type="Proteomes" id="UP000294854"/>
    </source>
</evidence>
<gene>
    <name evidence="3" type="ORF">C5L31_001613</name>
</gene>
<sequence length="156" mass="16690">MRTYHKILVGIDGSPQAENALDTAIDIGRKNGSSLLLVTVQADTQFGPVMAGGAGMGAPIMVEEKKRADDRTKELMRGYTQKVIAAGLPVDTKVYYGNSKVELAKTIPQKESIDLIVMGSTGLNKLERAVIGSNTTYVVANAKCDVLVVHDPEDVD</sequence>
<accession>A0A4R5NEW6</accession>
<evidence type="ECO:0000313" key="3">
    <source>
        <dbReference type="EMBL" id="TDG72139.1"/>
    </source>
</evidence>
<dbReference type="AlphaFoldDB" id="A0A4R5NEW6"/>
<feature type="domain" description="UspA" evidence="2">
    <location>
        <begin position="4"/>
        <end position="150"/>
    </location>
</feature>
<dbReference type="PANTHER" id="PTHR46268:SF6">
    <property type="entry name" value="UNIVERSAL STRESS PROTEIN UP12"/>
    <property type="match status" value="1"/>
</dbReference>
<evidence type="ECO:0000259" key="2">
    <source>
        <dbReference type="Pfam" id="PF00582"/>
    </source>
</evidence>
<dbReference type="Pfam" id="PF00582">
    <property type="entry name" value="Usp"/>
    <property type="match status" value="1"/>
</dbReference>
<dbReference type="OrthoDB" id="2321605at2"/>
<protein>
    <recommendedName>
        <fullName evidence="2">UspA domain-containing protein</fullName>
    </recommendedName>
</protein>
<dbReference type="InterPro" id="IPR006015">
    <property type="entry name" value="Universal_stress_UspA"/>
</dbReference>
<reference evidence="3 4" key="1">
    <citation type="journal article" date="2019" name="Appl. Microbiol. Biotechnol.">
        <title>Uncovering carbohydrate metabolism through a genotype-phenotype association study of 56 lactic acid bacteria genomes.</title>
        <authorList>
            <person name="Buron-Moles G."/>
            <person name="Chailyan A."/>
            <person name="Dolejs I."/>
            <person name="Forster J."/>
            <person name="Miks M.H."/>
        </authorList>
    </citation>
    <scope>NUCLEOTIDE SEQUENCE [LARGE SCALE GENOMIC DNA]</scope>
    <source>
        <strain evidence="3 4">ATCC 49373</strain>
    </source>
</reference>
<dbReference type="PRINTS" id="PR01438">
    <property type="entry name" value="UNVRSLSTRESS"/>
</dbReference>